<feature type="region of interest" description="Disordered" evidence="1">
    <location>
        <begin position="15"/>
        <end position="40"/>
    </location>
</feature>
<protein>
    <submittedName>
        <fullName evidence="2">Uncharacterized protein</fullName>
    </submittedName>
</protein>
<feature type="compositionally biased region" description="Basic and acidic residues" evidence="1">
    <location>
        <begin position="24"/>
        <end position="40"/>
    </location>
</feature>
<sequence>MIGFDARATRLDALPPVRASRSCADVDSKPQDGHPRWDSWMRRQLPPFSIHPEPNSIDDDYDGIALKLKLSTDQPAYHRTMTRSSTRVRRDRHQRASSARAPSYRLLVAAGRGVEGKRSRSQSKRMNPPPPPRSAVPRGHMYYASALEAKAEHLTSPQHPTRASKRGAQRPHASVLPYAVGGWVARVYVGEVEAKAKVRPGGRKAAEEEDREVG</sequence>
<gene>
    <name evidence="2" type="ORF">R3P38DRAFT_3519140</name>
</gene>
<feature type="region of interest" description="Disordered" evidence="1">
    <location>
        <begin position="76"/>
        <end position="138"/>
    </location>
</feature>
<name>A0AAW0BRB2_9AGAR</name>
<dbReference type="Proteomes" id="UP001362999">
    <property type="component" value="Unassembled WGS sequence"/>
</dbReference>
<organism evidence="2 3">
    <name type="scientific">Favolaschia claudopus</name>
    <dbReference type="NCBI Taxonomy" id="2862362"/>
    <lineage>
        <taxon>Eukaryota</taxon>
        <taxon>Fungi</taxon>
        <taxon>Dikarya</taxon>
        <taxon>Basidiomycota</taxon>
        <taxon>Agaricomycotina</taxon>
        <taxon>Agaricomycetes</taxon>
        <taxon>Agaricomycetidae</taxon>
        <taxon>Agaricales</taxon>
        <taxon>Marasmiineae</taxon>
        <taxon>Mycenaceae</taxon>
        <taxon>Favolaschia</taxon>
    </lineage>
</organism>
<comment type="caution">
    <text evidence="2">The sequence shown here is derived from an EMBL/GenBank/DDBJ whole genome shotgun (WGS) entry which is preliminary data.</text>
</comment>
<dbReference type="EMBL" id="JAWWNJ010000028">
    <property type="protein sequence ID" value="KAK7028740.1"/>
    <property type="molecule type" value="Genomic_DNA"/>
</dbReference>
<proteinExistence type="predicted"/>
<evidence type="ECO:0000313" key="3">
    <source>
        <dbReference type="Proteomes" id="UP001362999"/>
    </source>
</evidence>
<feature type="region of interest" description="Disordered" evidence="1">
    <location>
        <begin position="152"/>
        <end position="172"/>
    </location>
</feature>
<feature type="compositionally biased region" description="Basic residues" evidence="1">
    <location>
        <begin position="86"/>
        <end position="95"/>
    </location>
</feature>
<keyword evidence="3" id="KW-1185">Reference proteome</keyword>
<evidence type="ECO:0000256" key="1">
    <source>
        <dbReference type="SAM" id="MobiDB-lite"/>
    </source>
</evidence>
<dbReference type="AlphaFoldDB" id="A0AAW0BRB2"/>
<accession>A0AAW0BRB2</accession>
<reference evidence="2 3" key="1">
    <citation type="journal article" date="2024" name="J Genomics">
        <title>Draft genome sequencing and assembly of Favolaschia claudopus CIRM-BRFM 2984 isolated from oak limbs.</title>
        <authorList>
            <person name="Navarro D."/>
            <person name="Drula E."/>
            <person name="Chaduli D."/>
            <person name="Cazenave R."/>
            <person name="Ahrendt S."/>
            <person name="Wang J."/>
            <person name="Lipzen A."/>
            <person name="Daum C."/>
            <person name="Barry K."/>
            <person name="Grigoriev I.V."/>
            <person name="Favel A."/>
            <person name="Rosso M.N."/>
            <person name="Martin F."/>
        </authorList>
    </citation>
    <scope>NUCLEOTIDE SEQUENCE [LARGE SCALE GENOMIC DNA]</scope>
    <source>
        <strain evidence="2 3">CIRM-BRFM 2984</strain>
    </source>
</reference>
<evidence type="ECO:0000313" key="2">
    <source>
        <dbReference type="EMBL" id="KAK7028740.1"/>
    </source>
</evidence>